<sequence length="340" mass="38170">MKKLMYLLALASALCIHVSAQSSQEDSPENLRKYVPILPSVKAQMWKIDPKIGYAVHNVGGGVYVISDNGWQSAFLVTDEGVIVFDAPASFGKSIPSEIAKVTDKPIKMLVYSHAHKDHIGGSAAFKNIKDLKIVSLDTVSDFLKEMNDPNRLLPNETFKTTKTLTLGGHTVELTRHEYHSNEGDLFIYVPKAKFLMAVDCVTPGYAPFSGFDITTNFHQYLKVFDELLAYKFDTFVGGHLTSIGTREDVEISKEFTLDVYNTVKRVHNNMDQTAVWSGTAKVVGPDNEFLIFKVLLDKVVDDSVKELQPRWINRLAGVDVWLPSHVRTALIYVRWDDKE</sequence>
<dbReference type="Proteomes" id="UP000569092">
    <property type="component" value="Unassembled WGS sequence"/>
</dbReference>
<dbReference type="PANTHER" id="PTHR42951">
    <property type="entry name" value="METALLO-BETA-LACTAMASE DOMAIN-CONTAINING"/>
    <property type="match status" value="1"/>
</dbReference>
<evidence type="ECO:0000256" key="1">
    <source>
        <dbReference type="ARBA" id="ARBA00005250"/>
    </source>
</evidence>
<feature type="signal peptide" evidence="2">
    <location>
        <begin position="1"/>
        <end position="22"/>
    </location>
</feature>
<feature type="chain" id="PRO_5031150414" evidence="2">
    <location>
        <begin position="23"/>
        <end position="340"/>
    </location>
</feature>
<dbReference type="CDD" id="cd16276">
    <property type="entry name" value="metallo-hydrolase-like_MBL-fold"/>
    <property type="match status" value="1"/>
</dbReference>
<dbReference type="InterPro" id="IPR050855">
    <property type="entry name" value="NDM-1-like"/>
</dbReference>
<evidence type="ECO:0000313" key="5">
    <source>
        <dbReference type="Proteomes" id="UP000569092"/>
    </source>
</evidence>
<comment type="caution">
    <text evidence="4">The sequence shown here is derived from an EMBL/GenBank/DDBJ whole genome shotgun (WGS) entry which is preliminary data.</text>
</comment>
<dbReference type="AlphaFoldDB" id="A0A7W8N5J0"/>
<evidence type="ECO:0000256" key="2">
    <source>
        <dbReference type="SAM" id="SignalP"/>
    </source>
</evidence>
<proteinExistence type="inferred from homology"/>
<dbReference type="Pfam" id="PF00753">
    <property type="entry name" value="Lactamase_B"/>
    <property type="match status" value="1"/>
</dbReference>
<reference evidence="4 5" key="1">
    <citation type="submission" date="2020-08" db="EMBL/GenBank/DDBJ databases">
        <title>Genomic Encyclopedia of Type Strains, Phase IV (KMG-V): Genome sequencing to study the core and pangenomes of soil and plant-associated prokaryotes.</title>
        <authorList>
            <person name="Whitman W."/>
        </authorList>
    </citation>
    <scope>NUCLEOTIDE SEQUENCE [LARGE SCALE GENOMIC DNA]</scope>
    <source>
        <strain evidence="4 5">M8US30</strain>
    </source>
</reference>
<dbReference type="EMBL" id="JACHDZ010000012">
    <property type="protein sequence ID" value="MBB5346279.1"/>
    <property type="molecule type" value="Genomic_DNA"/>
</dbReference>
<comment type="similarity">
    <text evidence="1">Belongs to the metallo-beta-lactamase superfamily. Class-B beta-lactamase family.</text>
</comment>
<dbReference type="InterPro" id="IPR036866">
    <property type="entry name" value="RibonucZ/Hydroxyglut_hydro"/>
</dbReference>
<evidence type="ECO:0000259" key="3">
    <source>
        <dbReference type="SMART" id="SM00849"/>
    </source>
</evidence>
<keyword evidence="2" id="KW-0732">Signal</keyword>
<accession>A0A7W8N5J0</accession>
<dbReference type="GO" id="GO:0017001">
    <property type="term" value="P:antibiotic catabolic process"/>
    <property type="evidence" value="ECO:0007669"/>
    <property type="project" value="UniProtKB-ARBA"/>
</dbReference>
<protein>
    <submittedName>
        <fullName evidence="4">Glyoxylase-like metal-dependent hydrolase (Beta-lactamase superfamily II)</fullName>
    </submittedName>
</protein>
<dbReference type="SMART" id="SM00849">
    <property type="entry name" value="Lactamase_B"/>
    <property type="match status" value="1"/>
</dbReference>
<dbReference type="GO" id="GO:0016787">
    <property type="term" value="F:hydrolase activity"/>
    <property type="evidence" value="ECO:0007669"/>
    <property type="project" value="UniProtKB-KW"/>
</dbReference>
<dbReference type="PANTHER" id="PTHR42951:SF4">
    <property type="entry name" value="ACYL-COENZYME A THIOESTERASE MBLAC2"/>
    <property type="match status" value="1"/>
</dbReference>
<feature type="domain" description="Metallo-beta-lactamase" evidence="3">
    <location>
        <begin position="71"/>
        <end position="240"/>
    </location>
</feature>
<evidence type="ECO:0000313" key="4">
    <source>
        <dbReference type="EMBL" id="MBB5346279.1"/>
    </source>
</evidence>
<dbReference type="SUPFAM" id="SSF56281">
    <property type="entry name" value="Metallo-hydrolase/oxidoreductase"/>
    <property type="match status" value="1"/>
</dbReference>
<gene>
    <name evidence="4" type="ORF">HDF10_004289</name>
</gene>
<name>A0A7W8N5J0_9BACT</name>
<organism evidence="4 5">
    <name type="scientific">Tunturiibacter lichenicola</name>
    <dbReference type="NCBI Taxonomy" id="2051959"/>
    <lineage>
        <taxon>Bacteria</taxon>
        <taxon>Pseudomonadati</taxon>
        <taxon>Acidobacteriota</taxon>
        <taxon>Terriglobia</taxon>
        <taxon>Terriglobales</taxon>
        <taxon>Acidobacteriaceae</taxon>
        <taxon>Tunturiibacter</taxon>
    </lineage>
</organism>
<dbReference type="Gene3D" id="3.60.15.10">
    <property type="entry name" value="Ribonuclease Z/Hydroxyacylglutathione hydrolase-like"/>
    <property type="match status" value="1"/>
</dbReference>
<dbReference type="InterPro" id="IPR001279">
    <property type="entry name" value="Metallo-B-lactamas"/>
</dbReference>